<dbReference type="PANTHER" id="PTHR47160:SF10">
    <property type="entry name" value="MULE TRANSPOSASE DOMAIN-CONTAINING PROTEIN"/>
    <property type="match status" value="1"/>
</dbReference>
<dbReference type="PANTHER" id="PTHR47160">
    <property type="entry name" value="PUTATIVE-RELATED"/>
    <property type="match status" value="1"/>
</dbReference>
<protein>
    <recommendedName>
        <fullName evidence="9">FLYWCH-type domain-containing protein</fullName>
    </recommendedName>
</protein>
<dbReference type="Proteomes" id="UP000007819">
    <property type="component" value="Chromosome X"/>
</dbReference>
<dbReference type="OrthoDB" id="6585512at2759"/>
<reference evidence="8" key="1">
    <citation type="submission" date="2010-06" db="EMBL/GenBank/DDBJ databases">
        <authorList>
            <person name="Jiang H."/>
            <person name="Abraham K."/>
            <person name="Ali S."/>
            <person name="Alsbrooks S.L."/>
            <person name="Anim B.N."/>
            <person name="Anosike U.S."/>
            <person name="Attaway T."/>
            <person name="Bandaranaike D.P."/>
            <person name="Battles P.K."/>
            <person name="Bell S.N."/>
            <person name="Bell A.V."/>
            <person name="Beltran B."/>
            <person name="Bickham C."/>
            <person name="Bustamante Y."/>
            <person name="Caleb T."/>
            <person name="Canada A."/>
            <person name="Cardenas V."/>
            <person name="Carter K."/>
            <person name="Chacko J."/>
            <person name="Chandrabose M.N."/>
            <person name="Chavez D."/>
            <person name="Chavez A."/>
            <person name="Chen L."/>
            <person name="Chu H.-S."/>
            <person name="Claassen K.J."/>
            <person name="Cockrell R."/>
            <person name="Collins M."/>
            <person name="Cooper J.A."/>
            <person name="Cree A."/>
            <person name="Curry S.M."/>
            <person name="Da Y."/>
            <person name="Dao M.D."/>
            <person name="Das B."/>
            <person name="Davila M.-L."/>
            <person name="Davy-Carroll L."/>
            <person name="Denson S."/>
            <person name="Dinh H."/>
            <person name="Ebong V.E."/>
            <person name="Edwards J.R."/>
            <person name="Egan A."/>
            <person name="El-Daye J."/>
            <person name="Escobedo L."/>
            <person name="Fernandez S."/>
            <person name="Fernando P.R."/>
            <person name="Flagg N."/>
            <person name="Forbes L.D."/>
            <person name="Fowler R.G."/>
            <person name="Fu Q."/>
            <person name="Gabisi R.A."/>
            <person name="Ganer J."/>
            <person name="Garbino Pronczuk A."/>
            <person name="Garcia R.M."/>
            <person name="Garner T."/>
            <person name="Garrett T.E."/>
            <person name="Gonzalez D.A."/>
            <person name="Hamid H."/>
            <person name="Hawkins E.S."/>
            <person name="Hirani K."/>
            <person name="Hogues M.E."/>
            <person name="Hollins B."/>
            <person name="Hsiao C.-H."/>
            <person name="Jabil R."/>
            <person name="James M.L."/>
            <person name="Jhangiani S.N."/>
            <person name="Johnson B."/>
            <person name="Johnson Q."/>
            <person name="Joshi V."/>
            <person name="Kalu J.B."/>
            <person name="Kam C."/>
            <person name="Kashfia A."/>
            <person name="Keebler J."/>
            <person name="Kisamo H."/>
            <person name="Kovar C.L."/>
            <person name="Lago L.A."/>
            <person name="Lai C.-Y."/>
            <person name="Laidlaw J."/>
            <person name="Lara F."/>
            <person name="Le T.-K."/>
            <person name="Lee S.L."/>
            <person name="Legall F.H."/>
            <person name="Lemon S.J."/>
            <person name="Lewis L.R."/>
            <person name="Li B."/>
            <person name="Liu Y."/>
            <person name="Liu Y.-S."/>
            <person name="Lopez J."/>
            <person name="Lozado R.J."/>
            <person name="Lu J."/>
            <person name="Madu R.C."/>
            <person name="Maheshwari M."/>
            <person name="Maheshwari R."/>
            <person name="Malloy K."/>
            <person name="Martinez E."/>
            <person name="Mathew T."/>
            <person name="Mercado I.C."/>
            <person name="Mercado C."/>
            <person name="Meyer B."/>
            <person name="Montgomery K."/>
            <person name="Morgan M.B."/>
            <person name="Munidasa M."/>
            <person name="Nazareth L.V."/>
            <person name="Nelson J."/>
            <person name="Ng B.M."/>
            <person name="Nguyen N.B."/>
            <person name="Nguyen P.Q."/>
            <person name="Nguyen T."/>
            <person name="Obregon M."/>
            <person name="Okwuonu G.O."/>
            <person name="Onwere C.G."/>
            <person name="Orozco G."/>
            <person name="Parra A."/>
            <person name="Patel S."/>
            <person name="Patil S."/>
            <person name="Perez A."/>
            <person name="Perez Y."/>
            <person name="Pham C."/>
            <person name="Primus E.L."/>
            <person name="Pu L.-L."/>
            <person name="Puazo M."/>
            <person name="Qin X."/>
            <person name="Quiroz J.B."/>
            <person name="Reese J."/>
            <person name="Richards S."/>
            <person name="Rives C.M."/>
            <person name="Robberts R."/>
            <person name="Ruiz S.J."/>
            <person name="Ruiz M.J."/>
            <person name="Santibanez J."/>
            <person name="Schneider B.W."/>
            <person name="Sisson I."/>
            <person name="Smith M."/>
            <person name="Sodergren E."/>
            <person name="Song X.-Z."/>
            <person name="Song B.B."/>
            <person name="Summersgill H."/>
            <person name="Thelus R."/>
            <person name="Thornton R.D."/>
            <person name="Trejos Z.Y."/>
            <person name="Usmani K."/>
            <person name="Vattathil S."/>
            <person name="Villasana D."/>
            <person name="Walker D.L."/>
            <person name="Wang S."/>
            <person name="Wang K."/>
            <person name="White C.S."/>
            <person name="Williams A.C."/>
            <person name="Williamson J."/>
            <person name="Wilson K."/>
            <person name="Woghiren I.O."/>
            <person name="Woodworth J.R."/>
            <person name="Worley K.C."/>
            <person name="Wright R.A."/>
            <person name="Wu W."/>
            <person name="Young L."/>
            <person name="Zhang L."/>
            <person name="Zhang J."/>
            <person name="Zhu Y."/>
            <person name="Muzny D.M."/>
            <person name="Weinstock G."/>
            <person name="Gibbs R.A."/>
        </authorList>
    </citation>
    <scope>NUCLEOTIDE SEQUENCE [LARGE SCALE GENOMIC DNA]</scope>
    <source>
        <strain evidence="8">LSR1</strain>
    </source>
</reference>
<name>A0A8R2JVB4_ACYPI</name>
<proteinExistence type="predicted"/>
<keyword evidence="8" id="KW-1185">Reference proteome</keyword>
<dbReference type="Pfam" id="PF10551">
    <property type="entry name" value="MULE"/>
    <property type="match status" value="1"/>
</dbReference>
<dbReference type="GO" id="GO:0008270">
    <property type="term" value="F:zinc ion binding"/>
    <property type="evidence" value="ECO:0007669"/>
    <property type="project" value="UniProtKB-KW"/>
</dbReference>
<dbReference type="Pfam" id="PF04500">
    <property type="entry name" value="FLYWCH"/>
    <property type="match status" value="1"/>
</dbReference>
<evidence type="ECO:0000259" key="5">
    <source>
        <dbReference type="Pfam" id="PF04500"/>
    </source>
</evidence>
<feature type="domain" description="FLYWCH-type" evidence="5">
    <location>
        <begin position="4"/>
        <end position="62"/>
    </location>
</feature>
<dbReference type="KEGG" id="api:115034599"/>
<dbReference type="RefSeq" id="XP_029347771.1">
    <property type="nucleotide sequence ID" value="XM_029491911.1"/>
</dbReference>
<evidence type="ECO:0000313" key="8">
    <source>
        <dbReference type="Proteomes" id="UP000007819"/>
    </source>
</evidence>
<feature type="domain" description="MULE transposase" evidence="6">
    <location>
        <begin position="178"/>
        <end position="275"/>
    </location>
</feature>
<dbReference type="AlphaFoldDB" id="A0A8R2JVB4"/>
<dbReference type="Gene3D" id="2.20.25.240">
    <property type="match status" value="1"/>
</dbReference>
<keyword evidence="2" id="KW-0863">Zinc-finger</keyword>
<evidence type="ECO:0000313" key="7">
    <source>
        <dbReference type="EnsemblMetazoa" id="XP_029347771.1"/>
    </source>
</evidence>
<accession>A0A8R2JVB4</accession>
<sequence>MEVIKSNKGGNKICWRGYTYIMKHQGRKRLTWRCKKESSLKCRGTMYTDLNIGHPQIGKVHSHIADKHEVNAIKCTYKMKEAAKRTKTNPAEIYAENVKNLDPQSQARIPPEPIMKRTIRNQRKTEHPASGTSIEGEWCTTGNPDNKRLLLVDDGDENRLVIFATDEGLQNLSKSNEWYMDGNFALSPKGFMQLYVIRVQINGIFVTAVYCLLTKKTQSTYERMLNCLMEKCAEKNIFLDPMYIHVDFEKAVINAIKIVIGEHVEVNGCFYHLTQATHRHIQKMGLTNEYKSDEEFSAFCRQLDALAFLPLCDVAEGMVYLKSIMPEKGSAILEYFDNTYVTGTFRRINSTQDNCIRLRNCPPLFPPHVWNVHNITLNDGDRTNNETEGWNHRFSKIVGHCHPSIWVLITKIRLEVANDETKLAQNAFGTLPRKKKSKIYAELQNKLKNICNEYSRGERDIPNFLKAIAYTIRYLWFLKTIIIYL</sequence>
<keyword evidence="3" id="KW-0862">Zinc</keyword>
<evidence type="ECO:0008006" key="9">
    <source>
        <dbReference type="Google" id="ProtNLM"/>
    </source>
</evidence>
<organism evidence="7 8">
    <name type="scientific">Acyrthosiphon pisum</name>
    <name type="common">Pea aphid</name>
    <dbReference type="NCBI Taxonomy" id="7029"/>
    <lineage>
        <taxon>Eukaryota</taxon>
        <taxon>Metazoa</taxon>
        <taxon>Ecdysozoa</taxon>
        <taxon>Arthropoda</taxon>
        <taxon>Hexapoda</taxon>
        <taxon>Insecta</taxon>
        <taxon>Pterygota</taxon>
        <taxon>Neoptera</taxon>
        <taxon>Paraneoptera</taxon>
        <taxon>Hemiptera</taxon>
        <taxon>Sternorrhyncha</taxon>
        <taxon>Aphidomorpha</taxon>
        <taxon>Aphidoidea</taxon>
        <taxon>Aphididae</taxon>
        <taxon>Macrosiphini</taxon>
        <taxon>Acyrthosiphon</taxon>
    </lineage>
</organism>
<dbReference type="InterPro" id="IPR007588">
    <property type="entry name" value="Znf_FLYWCH"/>
</dbReference>
<keyword evidence="1" id="KW-0479">Metal-binding</keyword>
<evidence type="ECO:0000256" key="1">
    <source>
        <dbReference type="ARBA" id="ARBA00022723"/>
    </source>
</evidence>
<dbReference type="GeneID" id="115034599"/>
<dbReference type="EnsemblMetazoa" id="XM_029491911.1">
    <property type="protein sequence ID" value="XP_029347771.1"/>
    <property type="gene ID" value="LOC115034599"/>
</dbReference>
<keyword evidence="4" id="KW-0175">Coiled coil</keyword>
<evidence type="ECO:0000256" key="4">
    <source>
        <dbReference type="SAM" id="Coils"/>
    </source>
</evidence>
<evidence type="ECO:0000256" key="2">
    <source>
        <dbReference type="ARBA" id="ARBA00022771"/>
    </source>
</evidence>
<feature type="coiled-coil region" evidence="4">
    <location>
        <begin position="433"/>
        <end position="460"/>
    </location>
</feature>
<evidence type="ECO:0000259" key="6">
    <source>
        <dbReference type="Pfam" id="PF10551"/>
    </source>
</evidence>
<reference evidence="7" key="2">
    <citation type="submission" date="2022-06" db="UniProtKB">
        <authorList>
            <consortium name="EnsemblMetazoa"/>
        </authorList>
    </citation>
    <scope>IDENTIFICATION</scope>
</reference>
<evidence type="ECO:0000256" key="3">
    <source>
        <dbReference type="ARBA" id="ARBA00022833"/>
    </source>
</evidence>
<dbReference type="InterPro" id="IPR018289">
    <property type="entry name" value="MULE_transposase_dom"/>
</dbReference>